<gene>
    <name evidence="2" type="ORF">Cantr_10635</name>
</gene>
<name>A0A367YDR6_9ASCO</name>
<evidence type="ECO:0000256" key="1">
    <source>
        <dbReference type="SAM" id="MobiDB-lite"/>
    </source>
</evidence>
<feature type="compositionally biased region" description="Polar residues" evidence="1">
    <location>
        <begin position="369"/>
        <end position="394"/>
    </location>
</feature>
<reference evidence="2 3" key="1">
    <citation type="submission" date="2018-06" db="EMBL/GenBank/DDBJ databases">
        <title>Whole genome sequencing of Candida tropicalis (genome annotated by CSBL at Korea University).</title>
        <authorList>
            <person name="Ahn J."/>
        </authorList>
    </citation>
    <scope>NUCLEOTIDE SEQUENCE [LARGE SCALE GENOMIC DNA]</scope>
    <source>
        <strain evidence="2 3">ATCC 20962</strain>
    </source>
</reference>
<feature type="compositionally biased region" description="Polar residues" evidence="1">
    <location>
        <begin position="339"/>
        <end position="349"/>
    </location>
</feature>
<proteinExistence type="predicted"/>
<keyword evidence="3" id="KW-1185">Reference proteome</keyword>
<dbReference type="Proteomes" id="UP000253472">
    <property type="component" value="Unassembled WGS sequence"/>
</dbReference>
<evidence type="ECO:0000313" key="3">
    <source>
        <dbReference type="Proteomes" id="UP000253472"/>
    </source>
</evidence>
<protein>
    <submittedName>
        <fullName evidence="2">Uncharacterized protein</fullName>
    </submittedName>
</protein>
<evidence type="ECO:0000313" key="2">
    <source>
        <dbReference type="EMBL" id="RCK63729.1"/>
    </source>
</evidence>
<feature type="region of interest" description="Disordered" evidence="1">
    <location>
        <begin position="296"/>
        <end position="319"/>
    </location>
</feature>
<dbReference type="AlphaFoldDB" id="A0A367YDR6"/>
<organism evidence="2 3">
    <name type="scientific">Candida viswanathii</name>
    <dbReference type="NCBI Taxonomy" id="5486"/>
    <lineage>
        <taxon>Eukaryota</taxon>
        <taxon>Fungi</taxon>
        <taxon>Dikarya</taxon>
        <taxon>Ascomycota</taxon>
        <taxon>Saccharomycotina</taxon>
        <taxon>Pichiomycetes</taxon>
        <taxon>Debaryomycetaceae</taxon>
        <taxon>Candida/Lodderomyces clade</taxon>
        <taxon>Candida</taxon>
    </lineage>
</organism>
<sequence length="416" mass="46165">MNNTINLESHTIDLSTLEELRDPNLISRYPPLFQRKQNLITLDHNCNINSSSGSIKRSKTVSTTNSKNASLAPSISAPISNYYQIQPYSPSLASKEAPSNYGNKRHRFVKFLKNFSTKSSRPTRLELLKQSISKPIAHQSPVPTETLDHHASIFMNSLYPTKSRNSIEIKSDEDTETMCDARGGEGGGGGGGRIGAVKVEDETEEYYEETKEFDLSRRNTYLSQLKFQPMSPPQDFSAVNTIIVPPVGGSSQIINPEHYSSPIIHPNIHLDESGGTMGSNHRTNISFAKYDLMNLDPSAMSPVDDHDGDDDDDDDDDDDMVEIDRTEFVLPNSSFFIPTTTINNASRGETVNEEGGAGAEEDDDDDNDSYYSFSKSPQDSNKLSIKSPAMRSNSSRIVASPIYRIIHNSPTEGRYY</sequence>
<dbReference type="EMBL" id="QLNQ01000023">
    <property type="protein sequence ID" value="RCK63729.1"/>
    <property type="molecule type" value="Genomic_DNA"/>
</dbReference>
<feature type="compositionally biased region" description="Acidic residues" evidence="1">
    <location>
        <begin position="359"/>
        <end position="368"/>
    </location>
</feature>
<dbReference type="OrthoDB" id="4023855at2759"/>
<comment type="caution">
    <text evidence="2">The sequence shown here is derived from an EMBL/GenBank/DDBJ whole genome shotgun (WGS) entry which is preliminary data.</text>
</comment>
<accession>A0A367YDR6</accession>
<feature type="region of interest" description="Disordered" evidence="1">
    <location>
        <begin position="339"/>
        <end position="394"/>
    </location>
</feature>
<feature type="compositionally biased region" description="Acidic residues" evidence="1">
    <location>
        <begin position="306"/>
        <end position="319"/>
    </location>
</feature>